<organism evidence="1 2">
    <name type="scientific">Lacrimispora xylanisolvens</name>
    <dbReference type="NCBI Taxonomy" id="384636"/>
    <lineage>
        <taxon>Bacteria</taxon>
        <taxon>Bacillati</taxon>
        <taxon>Bacillota</taxon>
        <taxon>Clostridia</taxon>
        <taxon>Lachnospirales</taxon>
        <taxon>Lachnospiraceae</taxon>
        <taxon>Lacrimispora</taxon>
    </lineage>
</organism>
<dbReference type="Pfam" id="PF12663">
    <property type="entry name" value="DUF3788"/>
    <property type="match status" value="1"/>
</dbReference>
<name>A0A2S6HVE9_9FIRM</name>
<dbReference type="EMBL" id="PTJA01000003">
    <property type="protein sequence ID" value="PPK81926.1"/>
    <property type="molecule type" value="Genomic_DNA"/>
</dbReference>
<keyword evidence="2" id="KW-1185">Reference proteome</keyword>
<dbReference type="AlphaFoldDB" id="A0A2S6HVE9"/>
<dbReference type="RefSeq" id="WP_104435971.1">
    <property type="nucleotide sequence ID" value="NZ_PTJA01000003.1"/>
</dbReference>
<dbReference type="Proteomes" id="UP000237749">
    <property type="component" value="Unassembled WGS sequence"/>
</dbReference>
<protein>
    <submittedName>
        <fullName evidence="1">Uncharacterized protein DUF3788</fullName>
    </submittedName>
</protein>
<comment type="caution">
    <text evidence="1">The sequence shown here is derived from an EMBL/GenBank/DDBJ whole genome shotgun (WGS) entry which is preliminary data.</text>
</comment>
<gene>
    <name evidence="1" type="ORF">BXY41_103135</name>
</gene>
<sequence>MLERIPDREEMISLIGEEAFLAWEALCSKIEESYDMDRLCNSGGKAWKYEYKYRRGGKTLCALYAREGCCGFMVILGKAERDKFELERQNFSPRILELYDTSTTYHDGKWIMFPADDLSLFDDYMNLLQIKRRPNRK</sequence>
<evidence type="ECO:0000313" key="2">
    <source>
        <dbReference type="Proteomes" id="UP000237749"/>
    </source>
</evidence>
<dbReference type="InterPro" id="IPR024265">
    <property type="entry name" value="DUF3788"/>
</dbReference>
<dbReference type="OrthoDB" id="9090890at2"/>
<proteinExistence type="predicted"/>
<accession>A0A2S6HVE9</accession>
<reference evidence="1 2" key="1">
    <citation type="submission" date="2018-02" db="EMBL/GenBank/DDBJ databases">
        <title>Genomic Encyclopedia of Archaeal and Bacterial Type Strains, Phase II (KMG-II): from individual species to whole genera.</title>
        <authorList>
            <person name="Goeker M."/>
        </authorList>
    </citation>
    <scope>NUCLEOTIDE SEQUENCE [LARGE SCALE GENOMIC DNA]</scope>
    <source>
        <strain evidence="1 2">DSM 3808</strain>
    </source>
</reference>
<evidence type="ECO:0000313" key="1">
    <source>
        <dbReference type="EMBL" id="PPK81926.1"/>
    </source>
</evidence>